<dbReference type="Pfam" id="PF22917">
    <property type="entry name" value="PRISE"/>
    <property type="match status" value="1"/>
</dbReference>
<evidence type="ECO:0000313" key="2">
    <source>
        <dbReference type="EMBL" id="PYH84425.1"/>
    </source>
</evidence>
<protein>
    <recommendedName>
        <fullName evidence="1">PRISE-like Rossmann-fold domain-containing protein</fullName>
    </recommendedName>
</protein>
<dbReference type="RefSeq" id="XP_025494625.1">
    <property type="nucleotide sequence ID" value="XM_025639134.1"/>
</dbReference>
<dbReference type="AlphaFoldDB" id="A0A319CFK1"/>
<dbReference type="VEuPathDB" id="FungiDB:BO82DRAFT_399668"/>
<accession>A0A319CFK1</accession>
<dbReference type="InterPro" id="IPR055222">
    <property type="entry name" value="PRISE-like_Rossmann-fold"/>
</dbReference>
<sequence>MISVEEVHPACNNHALVFGASGITGLTIVNALLHDYPERAWLSSPMLQHVEGLNLLQGTHEEPNAQINSSVPDVSSITTVFCAYLEERDMEAKTTTNTRLLKRAVSAVEAPSSELRFVMITWVSRYAVCKSVHIFCTNAASPLH</sequence>
<feature type="domain" description="PRISE-like Rossmann-fold" evidence="1">
    <location>
        <begin position="40"/>
        <end position="126"/>
    </location>
</feature>
<dbReference type="Gene3D" id="3.40.50.720">
    <property type="entry name" value="NAD(P)-binding Rossmann-like Domain"/>
    <property type="match status" value="1"/>
</dbReference>
<gene>
    <name evidence="2" type="ORF">BO82DRAFT_399668</name>
</gene>
<reference evidence="2 3" key="1">
    <citation type="submission" date="2016-12" db="EMBL/GenBank/DDBJ databases">
        <title>The genomes of Aspergillus section Nigri reveals drivers in fungal speciation.</title>
        <authorList>
            <consortium name="DOE Joint Genome Institute"/>
            <person name="Vesth T.C."/>
            <person name="Nybo J."/>
            <person name="Theobald S."/>
            <person name="Brandl J."/>
            <person name="Frisvad J.C."/>
            <person name="Nielsen K.F."/>
            <person name="Lyhne E.K."/>
            <person name="Kogle M.E."/>
            <person name="Kuo A."/>
            <person name="Riley R."/>
            <person name="Clum A."/>
            <person name="Nolan M."/>
            <person name="Lipzen A."/>
            <person name="Salamov A."/>
            <person name="Henrissat B."/>
            <person name="Wiebenga A."/>
            <person name="De Vries R.P."/>
            <person name="Grigoriev I.V."/>
            <person name="Mortensen U.H."/>
            <person name="Andersen M.R."/>
            <person name="Baker S.E."/>
        </authorList>
    </citation>
    <scope>NUCLEOTIDE SEQUENCE [LARGE SCALE GENOMIC DNA]</scope>
    <source>
        <strain evidence="2 3">CBS 121591</strain>
    </source>
</reference>
<name>A0A319CFK1_9EURO</name>
<dbReference type="OrthoDB" id="1731983at2759"/>
<dbReference type="Proteomes" id="UP000248340">
    <property type="component" value="Unassembled WGS sequence"/>
</dbReference>
<keyword evidence="3" id="KW-1185">Reference proteome</keyword>
<evidence type="ECO:0000259" key="1">
    <source>
        <dbReference type="Pfam" id="PF22917"/>
    </source>
</evidence>
<dbReference type="GeneID" id="37141876"/>
<organism evidence="2 3">
    <name type="scientific">Aspergillus uvarum CBS 121591</name>
    <dbReference type="NCBI Taxonomy" id="1448315"/>
    <lineage>
        <taxon>Eukaryota</taxon>
        <taxon>Fungi</taxon>
        <taxon>Dikarya</taxon>
        <taxon>Ascomycota</taxon>
        <taxon>Pezizomycotina</taxon>
        <taxon>Eurotiomycetes</taxon>
        <taxon>Eurotiomycetidae</taxon>
        <taxon>Eurotiales</taxon>
        <taxon>Aspergillaceae</taxon>
        <taxon>Aspergillus</taxon>
        <taxon>Aspergillus subgen. Circumdati</taxon>
    </lineage>
</organism>
<proteinExistence type="predicted"/>
<dbReference type="EMBL" id="KZ821684">
    <property type="protein sequence ID" value="PYH84425.1"/>
    <property type="molecule type" value="Genomic_DNA"/>
</dbReference>
<evidence type="ECO:0000313" key="3">
    <source>
        <dbReference type="Proteomes" id="UP000248340"/>
    </source>
</evidence>
<dbReference type="STRING" id="1448315.A0A319CFK1"/>